<evidence type="ECO:0000259" key="4">
    <source>
        <dbReference type="PROSITE" id="PS50972"/>
    </source>
</evidence>
<reference evidence="5" key="1">
    <citation type="journal article" date="2005" name="Environ. Microbiol.">
        <title>Genetic and functional properties of uncultivated thermophilic crenarchaeotes from a subsurface gold mine as revealed by analysis of genome fragments.</title>
        <authorList>
            <person name="Nunoura T."/>
            <person name="Hirayama H."/>
            <person name="Takami H."/>
            <person name="Oida H."/>
            <person name="Nishi S."/>
            <person name="Shimamura S."/>
            <person name="Suzuki Y."/>
            <person name="Inagaki F."/>
            <person name="Takai K."/>
            <person name="Nealson K.H."/>
            <person name="Horikoshi K."/>
        </authorList>
    </citation>
    <scope>NUCLEOTIDE SEQUENCE</scope>
</reference>
<evidence type="ECO:0000256" key="3">
    <source>
        <dbReference type="ARBA" id="ARBA00022679"/>
    </source>
</evidence>
<dbReference type="GO" id="GO:0042558">
    <property type="term" value="P:pteridine-containing compound metabolic process"/>
    <property type="evidence" value="ECO:0007669"/>
    <property type="project" value="InterPro"/>
</dbReference>
<dbReference type="InterPro" id="IPR050554">
    <property type="entry name" value="Met_Synthase/Corrinoid"/>
</dbReference>
<evidence type="ECO:0000256" key="1">
    <source>
        <dbReference type="ARBA" id="ARBA00010398"/>
    </source>
</evidence>
<dbReference type="PANTHER" id="PTHR45833">
    <property type="entry name" value="METHIONINE SYNTHASE"/>
    <property type="match status" value="1"/>
</dbReference>
<keyword evidence="3" id="KW-0808">Transferase</keyword>
<dbReference type="GO" id="GO:0005829">
    <property type="term" value="C:cytosol"/>
    <property type="evidence" value="ECO:0007669"/>
    <property type="project" value="TreeGrafter"/>
</dbReference>
<dbReference type="PROSITE" id="PS50972">
    <property type="entry name" value="PTERIN_BINDING"/>
    <property type="match status" value="1"/>
</dbReference>
<evidence type="ECO:0000256" key="2">
    <source>
        <dbReference type="ARBA" id="ARBA00022603"/>
    </source>
</evidence>
<dbReference type="EMBL" id="AP011741">
    <property type="protein sequence ID" value="BAL56232.1"/>
    <property type="molecule type" value="Genomic_DNA"/>
</dbReference>
<dbReference type="PANTHER" id="PTHR45833:SF2">
    <property type="entry name" value="BIFUNCTIONAL HOMOCYSTEINE S-METHYLTRANSFERASE_5,10-METHYLENETETRAHYDROFOLATE REDUCTASE"/>
    <property type="match status" value="1"/>
</dbReference>
<dbReference type="EMBL" id="AP011788">
    <property type="protein sequence ID" value="BAL57905.1"/>
    <property type="molecule type" value="Genomic_DNA"/>
</dbReference>
<accession>H5SJ96</accession>
<dbReference type="NCBIfam" id="NF005719">
    <property type="entry name" value="PRK07535.1"/>
    <property type="match status" value="1"/>
</dbReference>
<evidence type="ECO:0000313" key="5">
    <source>
        <dbReference type="EMBL" id="BAL56232.1"/>
    </source>
</evidence>
<sequence>MILIGERINGSFKDIAAAIKEKNKAPIQEWARKQTEAGADYLDVNLGAVSKSADDFRWLIQTVCEAVPTPISVDYNKLDLMKAGLEAYREFGGGRPVIINSTTAEDSKLMPLVELAVQYNAGLIGVVMDERGSPQDVDRRVELGAKIFAVASEAGLTPDRIYLDPIVMPLKFMQEQAKNVLEAIRQFAMISDPPPHISIGLSNICSKAKERSLINRIFLVMAMAAGCDAAICNVCDSELMNAVATAELILNKEIYSDDYLKAYRKRSL</sequence>
<dbReference type="SUPFAM" id="SSF51717">
    <property type="entry name" value="Dihydropteroate synthetase-like"/>
    <property type="match status" value="1"/>
</dbReference>
<proteinExistence type="inferred from homology"/>
<keyword evidence="2" id="KW-0489">Methyltransferase</keyword>
<reference evidence="5" key="2">
    <citation type="journal article" date="2012" name="PLoS ONE">
        <title>A Deeply Branching Thermophilic Bacterium with an Ancient Acetyl-CoA Pathway Dominates a Subsurface Ecosystem.</title>
        <authorList>
            <person name="Takami H."/>
            <person name="Noguchi H."/>
            <person name="Takaki Y."/>
            <person name="Uchiyama I."/>
            <person name="Toyoda A."/>
            <person name="Nishi S."/>
            <person name="Chee G.-J."/>
            <person name="Arai W."/>
            <person name="Nunoura T."/>
            <person name="Itoh T."/>
            <person name="Hattori M."/>
            <person name="Takai K."/>
        </authorList>
    </citation>
    <scope>NUCLEOTIDE SEQUENCE</scope>
</reference>
<dbReference type="Pfam" id="PF00809">
    <property type="entry name" value="Pterin_bind"/>
    <property type="match status" value="1"/>
</dbReference>
<evidence type="ECO:0000313" key="6">
    <source>
        <dbReference type="EMBL" id="BAL57905.1"/>
    </source>
</evidence>
<comment type="similarity">
    <text evidence="1">Belongs to the vitamin-B12 dependent methionine synthase family.</text>
</comment>
<dbReference type="InterPro" id="IPR011005">
    <property type="entry name" value="Dihydropteroate_synth-like_sf"/>
</dbReference>
<protein>
    <submittedName>
        <fullName evidence="5">Dihydropteroate synthase DHPS</fullName>
    </submittedName>
</protein>
<dbReference type="AlphaFoldDB" id="H5SJ96"/>
<dbReference type="GO" id="GO:0008705">
    <property type="term" value="F:methionine synthase activity"/>
    <property type="evidence" value="ECO:0007669"/>
    <property type="project" value="TreeGrafter"/>
</dbReference>
<dbReference type="Gene3D" id="3.20.20.20">
    <property type="entry name" value="Dihydropteroate synthase-like"/>
    <property type="match status" value="1"/>
</dbReference>
<feature type="domain" description="Pterin-binding" evidence="4">
    <location>
        <begin position="1"/>
        <end position="250"/>
    </location>
</feature>
<gene>
    <name evidence="5" type="ORF">HGMM_F35G12C03</name>
    <name evidence="6" type="ORF">HGMM_F52F12C08</name>
</gene>
<name>H5SJ96_9BACT</name>
<organism evidence="5">
    <name type="scientific">uncultured Acetothermia bacterium</name>
    <dbReference type="NCBI Taxonomy" id="236499"/>
    <lineage>
        <taxon>Bacteria</taxon>
        <taxon>Candidatus Bipolaricaulota</taxon>
        <taxon>environmental samples</taxon>
    </lineage>
</organism>
<dbReference type="InterPro" id="IPR000489">
    <property type="entry name" value="Pterin-binding_dom"/>
</dbReference>
<dbReference type="GO" id="GO:0032259">
    <property type="term" value="P:methylation"/>
    <property type="evidence" value="ECO:0007669"/>
    <property type="project" value="UniProtKB-KW"/>
</dbReference>